<dbReference type="AlphaFoldDB" id="A0A9Q7A7W1"/>
<dbReference type="EMBL" id="CP072943">
    <property type="protein sequence ID" value="QTX32311.1"/>
    <property type="molecule type" value="Genomic_DNA"/>
</dbReference>
<dbReference type="Proteomes" id="UP000671879">
    <property type="component" value="Chromosome"/>
</dbReference>
<protein>
    <submittedName>
        <fullName evidence="1">Uncharacterized protein</fullName>
    </submittedName>
</protein>
<sequence length="136" mass="14910">MTASRSFRSVRGLHAPERRAVEGLLKRYDLPFRDCPDVTLLVEDAKGHLFGTASLQGENLTMVAVVPGEERSGLVADLVARSVEEARRQGQDRLIWNGDSPFPLTIDLSRRPEGESLASLTAAIVVDLLDRKEKGA</sequence>
<organism evidence="1 2">
    <name type="scientific">Aminithiophilus ramosus</name>
    <dbReference type="NCBI Taxonomy" id="3029084"/>
    <lineage>
        <taxon>Bacteria</taxon>
        <taxon>Thermotogati</taxon>
        <taxon>Synergistota</taxon>
        <taxon>Synergistia</taxon>
        <taxon>Synergistales</taxon>
        <taxon>Aminithiophilaceae</taxon>
        <taxon>Aminithiophilus</taxon>
    </lineage>
</organism>
<proteinExistence type="predicted"/>
<reference evidence="2" key="1">
    <citation type="submission" date="2021-04" db="EMBL/GenBank/DDBJ databases">
        <title>A novel Synergistetes isolate from a pyrite-forming mixed culture.</title>
        <authorList>
            <person name="Bunk B."/>
            <person name="Sproer C."/>
            <person name="Spring S."/>
            <person name="Pester M."/>
        </authorList>
    </citation>
    <scope>NUCLEOTIDE SEQUENCE [LARGE SCALE GENOMIC DNA]</scope>
    <source>
        <strain evidence="2">J.5.4.2-T.3.5.2</strain>
    </source>
</reference>
<evidence type="ECO:0000313" key="1">
    <source>
        <dbReference type="EMBL" id="QTX32311.1"/>
    </source>
</evidence>
<evidence type="ECO:0000313" key="2">
    <source>
        <dbReference type="Proteomes" id="UP000671879"/>
    </source>
</evidence>
<name>A0A9Q7A7W1_9BACT</name>
<dbReference type="InterPro" id="IPR016181">
    <property type="entry name" value="Acyl_CoA_acyltransferase"/>
</dbReference>
<accession>A0A9Q7A7W1</accession>
<dbReference type="KEGG" id="aram:KAR29_13590"/>
<dbReference type="SUPFAM" id="SSF55729">
    <property type="entry name" value="Acyl-CoA N-acyltransferases (Nat)"/>
    <property type="match status" value="1"/>
</dbReference>
<keyword evidence="2" id="KW-1185">Reference proteome</keyword>
<gene>
    <name evidence="1" type="ORF">KAR29_13590</name>
</gene>
<dbReference type="RefSeq" id="WP_274373538.1">
    <property type="nucleotide sequence ID" value="NZ_CP072943.1"/>
</dbReference>